<dbReference type="SUPFAM" id="SSF52799">
    <property type="entry name" value="(Phosphotyrosine protein) phosphatases II"/>
    <property type="match status" value="1"/>
</dbReference>
<dbReference type="EMBL" id="MKKK01000005">
    <property type="protein sequence ID" value="OEY97675.1"/>
    <property type="molecule type" value="Genomic_DNA"/>
</dbReference>
<dbReference type="STRING" id="1262585.BJI46_08670"/>
<dbReference type="Gene3D" id="3.90.190.10">
    <property type="entry name" value="Protein tyrosine phosphatase superfamily"/>
    <property type="match status" value="1"/>
</dbReference>
<evidence type="ECO:0000313" key="1">
    <source>
        <dbReference type="EMBL" id="OEY97675.1"/>
    </source>
</evidence>
<evidence type="ECO:0000313" key="2">
    <source>
        <dbReference type="Proteomes" id="UP000185895"/>
    </source>
</evidence>
<gene>
    <name evidence="1" type="ORF">BJI46_08670</name>
</gene>
<dbReference type="Proteomes" id="UP000185895">
    <property type="component" value="Unassembled WGS sequence"/>
</dbReference>
<proteinExistence type="predicted"/>
<dbReference type="RefSeq" id="WP_070068880.1">
    <property type="nucleotide sequence ID" value="NZ_MKKK01000005.1"/>
</dbReference>
<dbReference type="OrthoDB" id="7391097at2"/>
<dbReference type="AlphaFoldDB" id="A0A1E7REU4"/>
<dbReference type="CDD" id="cd14503">
    <property type="entry name" value="PTP-bact"/>
    <property type="match status" value="1"/>
</dbReference>
<protein>
    <recommendedName>
        <fullName evidence="3">Phosphatase</fullName>
    </recommendedName>
</protein>
<organism evidence="1 2">
    <name type="scientific">Acinetobacter qingfengensis</name>
    <dbReference type="NCBI Taxonomy" id="1262585"/>
    <lineage>
        <taxon>Bacteria</taxon>
        <taxon>Pseudomonadati</taxon>
        <taxon>Pseudomonadota</taxon>
        <taxon>Gammaproteobacteria</taxon>
        <taxon>Moraxellales</taxon>
        <taxon>Moraxellaceae</taxon>
        <taxon>Acinetobacter</taxon>
    </lineage>
</organism>
<accession>A0A1E7REU4</accession>
<name>A0A1E7REU4_9GAMM</name>
<sequence length="168" mass="19120">MQNRIDEALTDILNHVFIHEHLTTSGQPTFEQLAQIKAAGFNTIVNLALTNASNHLPNEDKICLELGLDYIHIPLLWDCPNPSTGLLILDLIAYLVQEQKVWLHCAKNLRVSSLMYLYQQYYLGIDIAIADIALHEIWEPDATWTGFMHAIQLQLQARQSTQEISQIS</sequence>
<comment type="caution">
    <text evidence="1">The sequence shown here is derived from an EMBL/GenBank/DDBJ whole genome shotgun (WGS) entry which is preliminary data.</text>
</comment>
<reference evidence="1 2" key="1">
    <citation type="submission" date="2016-09" db="EMBL/GenBank/DDBJ databases">
        <authorList>
            <person name="Capua I."/>
            <person name="De Benedictis P."/>
            <person name="Joannis T."/>
            <person name="Lombin L.H."/>
            <person name="Cattoli G."/>
        </authorList>
    </citation>
    <scope>NUCLEOTIDE SEQUENCE [LARGE SCALE GENOMIC DNA]</scope>
    <source>
        <strain evidence="1 2">ANC 4671</strain>
    </source>
</reference>
<evidence type="ECO:0008006" key="3">
    <source>
        <dbReference type="Google" id="ProtNLM"/>
    </source>
</evidence>
<dbReference type="InterPro" id="IPR029021">
    <property type="entry name" value="Prot-tyrosine_phosphatase-like"/>
</dbReference>
<keyword evidence="2" id="KW-1185">Reference proteome</keyword>